<dbReference type="AlphaFoldDB" id="A0A7X0F0C6"/>
<feature type="coiled-coil region" evidence="1">
    <location>
        <begin position="384"/>
        <end position="411"/>
    </location>
</feature>
<dbReference type="Proteomes" id="UP000583800">
    <property type="component" value="Unassembled WGS sequence"/>
</dbReference>
<name>A0A7X0F0C6_9ACTN</name>
<dbReference type="RefSeq" id="WP_185085480.1">
    <property type="nucleotide sequence ID" value="NZ_JACHJB010000002.1"/>
</dbReference>
<sequence>MEHDSPTLLFNLAREYLMAAKVIRPGALVLAKMVGTARKGAADLTSQLVGHLLAAEVRADLERMLLVDAGLGMTRLEWLVTPARDASATSVKAAIDKLTWLRAIDAHQMDVSVLPNERRRFLAQVARRSTNQGLERRKERKFPILLAFVAQAVIDQLDEVVALFDQAVSARESRAKSKTDEALIERAKKGETRQLLMDMILPTLADPSIPDDEVGGMLRERIGMQRLREITSDAWKPLPRDHGRLSELESSYTYLRQFTPIVLAAIDFQGGPGTGELMEAVALLKELNRTSGRKVPAGAPTGFVPAKYADYLDKARKSGQDTAYRHYWELCVILCLRDGLRSGDVFVPGSRRYADPATYLYTPEQWTPKQAEYCRLVGKPANASDALEQGKQELHAALAELEQTLAGASSDDAGTVRLDEEAHLVVPPLSAEDVPAEAKELRDELAAMLPFAPIASLLIELDARTGFLDCFTHAGGRKLAKSAETKRNILAVLIAMATNLGLARMSDACGVSYDVLAWTMEWYVREETLREANTVIVDRHYQLELAKVFGGGTMSSSDGQRFPVRGKTLTGRNMVIHGGQVLSTYTHVSDQWSTYRTKIIVPTAREAHFVLDDFLGNATDLPIAEHATDTHGATLINFALFDLVGKALTPRMRDLTRVTLVRDDTPTEIAKRYPARATARAEADALTRPAPRSMKGDGAGSRGGPRPGAGHPLVLTARSGVSATMSWSVP</sequence>
<dbReference type="InterPro" id="IPR002513">
    <property type="entry name" value="Tn3_Tnp_DDE_dom"/>
</dbReference>
<evidence type="ECO:0000259" key="3">
    <source>
        <dbReference type="Pfam" id="PF01526"/>
    </source>
</evidence>
<feature type="region of interest" description="Disordered" evidence="2">
    <location>
        <begin position="674"/>
        <end position="717"/>
    </location>
</feature>
<evidence type="ECO:0000313" key="4">
    <source>
        <dbReference type="EMBL" id="MBB6347556.1"/>
    </source>
</evidence>
<keyword evidence="1" id="KW-0175">Coiled coil</keyword>
<accession>A0A7X0F0C6</accession>
<organism evidence="4 5">
    <name type="scientific">Nonomuraea muscovyensis</name>
    <dbReference type="NCBI Taxonomy" id="1124761"/>
    <lineage>
        <taxon>Bacteria</taxon>
        <taxon>Bacillati</taxon>
        <taxon>Actinomycetota</taxon>
        <taxon>Actinomycetes</taxon>
        <taxon>Streptosporangiales</taxon>
        <taxon>Streptosporangiaceae</taxon>
        <taxon>Nonomuraea</taxon>
    </lineage>
</organism>
<feature type="domain" description="Tn3 transposase DDE" evidence="3">
    <location>
        <begin position="457"/>
        <end position="670"/>
    </location>
</feature>
<dbReference type="Pfam" id="PF01526">
    <property type="entry name" value="DDE_Tnp_Tn3"/>
    <property type="match status" value="1"/>
</dbReference>
<evidence type="ECO:0000313" key="5">
    <source>
        <dbReference type="Proteomes" id="UP000583800"/>
    </source>
</evidence>
<keyword evidence="5" id="KW-1185">Reference proteome</keyword>
<gene>
    <name evidence="4" type="ORF">FHU36_004101</name>
</gene>
<reference evidence="4 5" key="1">
    <citation type="submission" date="2020-08" db="EMBL/GenBank/DDBJ databases">
        <title>Sequencing the genomes of 1000 actinobacteria strains.</title>
        <authorList>
            <person name="Klenk H.-P."/>
        </authorList>
    </citation>
    <scope>NUCLEOTIDE SEQUENCE [LARGE SCALE GENOMIC DNA]</scope>
    <source>
        <strain evidence="4 5">DSM 45913</strain>
    </source>
</reference>
<proteinExistence type="predicted"/>
<dbReference type="EMBL" id="JACHJB010000002">
    <property type="protein sequence ID" value="MBB6347556.1"/>
    <property type="molecule type" value="Genomic_DNA"/>
</dbReference>
<evidence type="ECO:0000256" key="2">
    <source>
        <dbReference type="SAM" id="MobiDB-lite"/>
    </source>
</evidence>
<feature type="compositionally biased region" description="Gly residues" evidence="2">
    <location>
        <begin position="697"/>
        <end position="707"/>
    </location>
</feature>
<dbReference type="GO" id="GO:0004803">
    <property type="term" value="F:transposase activity"/>
    <property type="evidence" value="ECO:0007669"/>
    <property type="project" value="InterPro"/>
</dbReference>
<evidence type="ECO:0000256" key="1">
    <source>
        <dbReference type="SAM" id="Coils"/>
    </source>
</evidence>
<protein>
    <recommendedName>
        <fullName evidence="3">Tn3 transposase DDE domain-containing protein</fullName>
    </recommendedName>
</protein>
<comment type="caution">
    <text evidence="4">The sequence shown here is derived from an EMBL/GenBank/DDBJ whole genome shotgun (WGS) entry which is preliminary data.</text>
</comment>
<dbReference type="GO" id="GO:0006313">
    <property type="term" value="P:DNA transposition"/>
    <property type="evidence" value="ECO:0007669"/>
    <property type="project" value="InterPro"/>
</dbReference>